<evidence type="ECO:0000313" key="2">
    <source>
        <dbReference type="Proteomes" id="UP000095280"/>
    </source>
</evidence>
<protein>
    <submittedName>
        <fullName evidence="3">Acyl-CoA_dh_N domain-containing protein</fullName>
    </submittedName>
</protein>
<reference evidence="3" key="1">
    <citation type="submission" date="2016-11" db="UniProtKB">
        <authorList>
            <consortium name="WormBaseParasite"/>
        </authorList>
    </citation>
    <scope>IDENTIFICATION</scope>
</reference>
<feature type="region of interest" description="Disordered" evidence="1">
    <location>
        <begin position="143"/>
        <end position="179"/>
    </location>
</feature>
<evidence type="ECO:0000313" key="3">
    <source>
        <dbReference type="WBParaSite" id="maker-unitig_32484-snap-gene-0.3-mRNA-1"/>
    </source>
</evidence>
<feature type="compositionally biased region" description="Low complexity" evidence="1">
    <location>
        <begin position="143"/>
        <end position="156"/>
    </location>
</feature>
<dbReference type="AlphaFoldDB" id="A0A1I8FFY4"/>
<dbReference type="WBParaSite" id="maker-unitig_32484-snap-gene-0.3-mRNA-1">
    <property type="protein sequence ID" value="maker-unitig_32484-snap-gene-0.3-mRNA-1"/>
    <property type="gene ID" value="maker-unitig_32484-snap-gene-0.3"/>
</dbReference>
<evidence type="ECO:0000256" key="1">
    <source>
        <dbReference type="SAM" id="MobiDB-lite"/>
    </source>
</evidence>
<proteinExistence type="predicted"/>
<dbReference type="Proteomes" id="UP000095280">
    <property type="component" value="Unplaced"/>
</dbReference>
<keyword evidence="2" id="KW-1185">Reference proteome</keyword>
<name>A0A1I8FFY4_9PLAT</name>
<accession>A0A1I8FFY4</accession>
<organism evidence="2 3">
    <name type="scientific">Macrostomum lignano</name>
    <dbReference type="NCBI Taxonomy" id="282301"/>
    <lineage>
        <taxon>Eukaryota</taxon>
        <taxon>Metazoa</taxon>
        <taxon>Spiralia</taxon>
        <taxon>Lophotrochozoa</taxon>
        <taxon>Platyhelminthes</taxon>
        <taxon>Rhabditophora</taxon>
        <taxon>Macrostomorpha</taxon>
        <taxon>Macrostomida</taxon>
        <taxon>Macrostomidae</taxon>
        <taxon>Macrostomum</taxon>
    </lineage>
</organism>
<sequence length="247" mass="25757">ACPAASSAWPPIGLAAELSAIAGRSSAPSASAWCSSWNLASAVARPRLTRLACPSSAPSARLSPACATHTVWRRLLGRRPSLLVAAARASSQPGHRAARGSRRLRCGPDACPAGILCSPVRRARGAPLARVLLRRLRDAELPGVARSSGGSSASLVRRNRHVAQAGPAGGPVRDDDAGRLPEQQPLRALLLTYGCSGRGQLGIVRLEAVASELSFGRSWKGFQVSMYTLNCGVAVMEFVGKRRASPG</sequence>